<protein>
    <submittedName>
        <fullName evidence="3">Putative iron-regulated membrane protein</fullName>
    </submittedName>
</protein>
<keyword evidence="2" id="KW-0472">Membrane</keyword>
<dbReference type="EMBL" id="SMFZ01000001">
    <property type="protein sequence ID" value="TCK25982.1"/>
    <property type="molecule type" value="Genomic_DNA"/>
</dbReference>
<feature type="transmembrane region" description="Helical" evidence="2">
    <location>
        <begin position="404"/>
        <end position="434"/>
    </location>
</feature>
<feature type="transmembrane region" description="Helical" evidence="2">
    <location>
        <begin position="218"/>
        <end position="239"/>
    </location>
</feature>
<evidence type="ECO:0000313" key="3">
    <source>
        <dbReference type="EMBL" id="TCK25982.1"/>
    </source>
</evidence>
<dbReference type="PANTHER" id="PTHR34219">
    <property type="entry name" value="IRON-REGULATED INNER MEMBRANE PROTEIN-RELATED"/>
    <property type="match status" value="1"/>
</dbReference>
<name>A0A4R1I794_PSEEN</name>
<dbReference type="RefSeq" id="WP_165922206.1">
    <property type="nucleotide sequence ID" value="NZ_SMFZ01000001.1"/>
</dbReference>
<accession>A0A4R1I794</accession>
<dbReference type="Pfam" id="PF03929">
    <property type="entry name" value="PepSY_TM"/>
    <property type="match status" value="1"/>
</dbReference>
<evidence type="ECO:0000313" key="4">
    <source>
        <dbReference type="Proteomes" id="UP000295560"/>
    </source>
</evidence>
<evidence type="ECO:0000256" key="1">
    <source>
        <dbReference type="SAM" id="MobiDB-lite"/>
    </source>
</evidence>
<evidence type="ECO:0000256" key="2">
    <source>
        <dbReference type="SAM" id="Phobius"/>
    </source>
</evidence>
<keyword evidence="2" id="KW-1133">Transmembrane helix</keyword>
<gene>
    <name evidence="3" type="ORF">EV378_1809</name>
</gene>
<feature type="compositionally biased region" description="Acidic residues" evidence="1">
    <location>
        <begin position="455"/>
        <end position="466"/>
    </location>
</feature>
<proteinExistence type="predicted"/>
<feature type="transmembrane region" description="Helical" evidence="2">
    <location>
        <begin position="31"/>
        <end position="53"/>
    </location>
</feature>
<organism evidence="3 4">
    <name type="scientific">Pseudonocardia endophytica</name>
    <dbReference type="NCBI Taxonomy" id="401976"/>
    <lineage>
        <taxon>Bacteria</taxon>
        <taxon>Bacillati</taxon>
        <taxon>Actinomycetota</taxon>
        <taxon>Actinomycetes</taxon>
        <taxon>Pseudonocardiales</taxon>
        <taxon>Pseudonocardiaceae</taxon>
        <taxon>Pseudonocardia</taxon>
    </lineage>
</organism>
<reference evidence="3 4" key="1">
    <citation type="submission" date="2019-03" db="EMBL/GenBank/DDBJ databases">
        <title>Sequencing the genomes of 1000 actinobacteria strains.</title>
        <authorList>
            <person name="Klenk H.-P."/>
        </authorList>
    </citation>
    <scope>NUCLEOTIDE SEQUENCE [LARGE SCALE GENOMIC DNA]</scope>
    <source>
        <strain evidence="3 4">DSM 44969</strain>
    </source>
</reference>
<dbReference type="PANTHER" id="PTHR34219:SF1">
    <property type="entry name" value="PEPSY DOMAIN-CONTAINING PROTEIN"/>
    <property type="match status" value="1"/>
</dbReference>
<keyword evidence="4" id="KW-1185">Reference proteome</keyword>
<feature type="transmembrane region" description="Helical" evidence="2">
    <location>
        <begin position="170"/>
        <end position="187"/>
    </location>
</feature>
<feature type="region of interest" description="Disordered" evidence="1">
    <location>
        <begin position="444"/>
        <end position="466"/>
    </location>
</feature>
<dbReference type="InterPro" id="IPR005625">
    <property type="entry name" value="PepSY-ass_TM"/>
</dbReference>
<keyword evidence="2" id="KW-0812">Transmembrane</keyword>
<feature type="transmembrane region" description="Helical" evidence="2">
    <location>
        <begin position="362"/>
        <end position="383"/>
    </location>
</feature>
<dbReference type="AlphaFoldDB" id="A0A4R1I794"/>
<sequence length="466" mass="49409">MVTTEPTPPAPARRSPGADRWAGLRPLLVRLHFYVGLFVGPFLLVAATTGLLYTLTPQIERFVHADALTAQTSGPAAPLSAQVAAATATQPGLSVTDIRPAPEPGATTRVSFDAGLPDDYSRTVFVDPSTARVQTTLDTYGEWLPVRAWFDDLHRTLLLGDVGRVYSEMAASWMWVLALSGLALWTVRSRPDKRIRRMLLPRNAGTGRARLRSWHGAIGTWAAIGMLFLSATGLTWSQFAGANVTSLRSALDWSTPTVSSEIAGAAAPTGTIGTQADRVLAAARGAGIDGPVELVPGGRGEAWSVAQTTRSWPTRQDSAAVDPATGRVAEVLRFDDWPVAAKLARWGVDAHMGLLFGLVNQIVLALFAMSIIALVLLGYRMWWRRRPLDGGVAGPPGARARPSLHAVATVGAVAVLLGLAVPLLGASLIGFLLLDGAVQAWRERGGRSGPGPDPDVPDDALEAADR</sequence>
<dbReference type="Proteomes" id="UP000295560">
    <property type="component" value="Unassembled WGS sequence"/>
</dbReference>
<comment type="caution">
    <text evidence="3">The sequence shown here is derived from an EMBL/GenBank/DDBJ whole genome shotgun (WGS) entry which is preliminary data.</text>
</comment>